<evidence type="ECO:0000313" key="4">
    <source>
        <dbReference type="Proteomes" id="UP000631114"/>
    </source>
</evidence>
<feature type="transmembrane region" description="Helical" evidence="2">
    <location>
        <begin position="197"/>
        <end position="222"/>
    </location>
</feature>
<evidence type="ECO:0000256" key="1">
    <source>
        <dbReference type="SAM" id="MobiDB-lite"/>
    </source>
</evidence>
<dbReference type="GO" id="GO:0003677">
    <property type="term" value="F:DNA binding"/>
    <property type="evidence" value="ECO:0007669"/>
    <property type="project" value="TreeGrafter"/>
</dbReference>
<dbReference type="GO" id="GO:0005634">
    <property type="term" value="C:nucleus"/>
    <property type="evidence" value="ECO:0007669"/>
    <property type="project" value="TreeGrafter"/>
</dbReference>
<dbReference type="EMBL" id="JADFTS010000002">
    <property type="protein sequence ID" value="KAF9623123.1"/>
    <property type="molecule type" value="Genomic_DNA"/>
</dbReference>
<dbReference type="NCBIfam" id="TIGR01624">
    <property type="entry name" value="LRP1_Cterm"/>
    <property type="match status" value="1"/>
</dbReference>
<dbReference type="PANTHER" id="PTHR31604">
    <property type="entry name" value="PROTEIN LATERAL ROOT PRIMORDIUM 1"/>
    <property type="match status" value="1"/>
</dbReference>
<keyword evidence="2" id="KW-1133">Transmembrane helix</keyword>
<dbReference type="AlphaFoldDB" id="A0A835M817"/>
<dbReference type="PANTHER" id="PTHR31604:SF2">
    <property type="entry name" value="PROTEIN SHI RELATED SEQUENCE 7"/>
    <property type="match status" value="1"/>
</dbReference>
<feature type="compositionally biased region" description="Gly residues" evidence="1">
    <location>
        <begin position="1"/>
        <end position="16"/>
    </location>
</feature>
<dbReference type="GO" id="GO:0045893">
    <property type="term" value="P:positive regulation of DNA-templated transcription"/>
    <property type="evidence" value="ECO:0007669"/>
    <property type="project" value="TreeGrafter"/>
</dbReference>
<evidence type="ECO:0000313" key="3">
    <source>
        <dbReference type="EMBL" id="KAF9623123.1"/>
    </source>
</evidence>
<comment type="caution">
    <text evidence="3">The sequence shown here is derived from an EMBL/GenBank/DDBJ whole genome shotgun (WGS) entry which is preliminary data.</text>
</comment>
<name>A0A835M817_9MAGN</name>
<protein>
    <submittedName>
        <fullName evidence="3">Uncharacterized protein</fullName>
    </submittedName>
</protein>
<dbReference type="OrthoDB" id="692274at2759"/>
<organism evidence="3 4">
    <name type="scientific">Coptis chinensis</name>
    <dbReference type="NCBI Taxonomy" id="261450"/>
    <lineage>
        <taxon>Eukaryota</taxon>
        <taxon>Viridiplantae</taxon>
        <taxon>Streptophyta</taxon>
        <taxon>Embryophyta</taxon>
        <taxon>Tracheophyta</taxon>
        <taxon>Spermatophyta</taxon>
        <taxon>Magnoliopsida</taxon>
        <taxon>Ranunculales</taxon>
        <taxon>Ranunculaceae</taxon>
        <taxon>Coptidoideae</taxon>
        <taxon>Coptis</taxon>
    </lineage>
</organism>
<keyword evidence="2" id="KW-0472">Membrane</keyword>
<dbReference type="InterPro" id="IPR007818">
    <property type="entry name" value="SHI"/>
</dbReference>
<proteinExistence type="predicted"/>
<sequence length="259" mass="28753">MAGFSLGTGGGGGSGTGNNPSSNEIPPESFFLYRNEEIAFNTNKGFELWQQHLQRQQQLHHHQHHHHHQDIYTSAFDAAAGPSRSTNISDESSSRGAHVSMMMRSQGTFFCRSKLCLGLEVENFPAEVNSQAVFRCVRVSGMNDTDDEFAYQAAVNIGGHVFKGLLYDQGPEGESSSGGAQRNLIAPVLRRQPPQLLLMQVLLHCWILLLYTQLPLLLLWLVRNSSHTQDPKRSIIFLLNHSPLFLVGSNQPTISLSFI</sequence>
<keyword evidence="2" id="KW-0812">Transmembrane</keyword>
<dbReference type="Pfam" id="PF05142">
    <property type="entry name" value="DUF702"/>
    <property type="match status" value="1"/>
</dbReference>
<feature type="region of interest" description="Disordered" evidence="1">
    <location>
        <begin position="1"/>
        <end position="27"/>
    </location>
</feature>
<evidence type="ECO:0000256" key="2">
    <source>
        <dbReference type="SAM" id="Phobius"/>
    </source>
</evidence>
<keyword evidence="4" id="KW-1185">Reference proteome</keyword>
<reference evidence="3 4" key="1">
    <citation type="submission" date="2020-10" db="EMBL/GenBank/DDBJ databases">
        <title>The Coptis chinensis genome and diversification of protoberbering-type alkaloids.</title>
        <authorList>
            <person name="Wang B."/>
            <person name="Shu S."/>
            <person name="Song C."/>
            <person name="Liu Y."/>
        </authorList>
    </citation>
    <scope>NUCLEOTIDE SEQUENCE [LARGE SCALE GENOMIC DNA]</scope>
    <source>
        <strain evidence="3">HL-2020</strain>
        <tissue evidence="3">Leaf</tissue>
    </source>
</reference>
<accession>A0A835M817</accession>
<gene>
    <name evidence="3" type="ORF">IFM89_037639</name>
</gene>
<dbReference type="GO" id="GO:0003700">
    <property type="term" value="F:DNA-binding transcription factor activity"/>
    <property type="evidence" value="ECO:0007669"/>
    <property type="project" value="InterPro"/>
</dbReference>
<dbReference type="InterPro" id="IPR006511">
    <property type="entry name" value="SHI_C"/>
</dbReference>
<dbReference type="Proteomes" id="UP000631114">
    <property type="component" value="Unassembled WGS sequence"/>
</dbReference>